<proteinExistence type="predicted"/>
<keyword evidence="2" id="KW-1185">Reference proteome</keyword>
<dbReference type="AlphaFoldDB" id="A0A9J6QGC1"/>
<accession>A0A9J6QGC1</accession>
<dbReference type="EMBL" id="JAMGZJ010000077">
    <property type="protein sequence ID" value="MCU6669945.1"/>
    <property type="molecule type" value="Genomic_DNA"/>
</dbReference>
<protein>
    <submittedName>
        <fullName evidence="1">Uncharacterized protein</fullName>
    </submittedName>
</protein>
<evidence type="ECO:0000313" key="1">
    <source>
        <dbReference type="EMBL" id="MCU6669945.1"/>
    </source>
</evidence>
<organism evidence="1 2">
    <name type="scientific">Silvania confinis</name>
    <dbReference type="NCBI Taxonomy" id="2926470"/>
    <lineage>
        <taxon>Bacteria</taxon>
        <taxon>Pseudomonadati</taxon>
        <taxon>Pseudomonadota</taxon>
        <taxon>Gammaproteobacteria</taxon>
        <taxon>Enterobacterales</taxon>
        <taxon>Enterobacteriaceae</taxon>
        <taxon>Silvania</taxon>
    </lineage>
</organism>
<reference evidence="1" key="1">
    <citation type="submission" date="2022-05" db="EMBL/GenBank/DDBJ databases">
        <title>Description of a novel species of Leclercia; Leclercia tamurae and the Proposal for a Novel Genus Silvania gen. nov. Containing Two Novel Species Silvania hatchlandensis sp. nov. and Silvania confinis sp. nov. Isolated from the Rhizosphere of Oak.</title>
        <authorList>
            <person name="Maddock D.W."/>
            <person name="Brady C.L."/>
            <person name="Denman S."/>
            <person name="Arnold D."/>
        </authorList>
    </citation>
    <scope>NUCLEOTIDE SEQUENCE</scope>
    <source>
        <strain evidence="1">H4N4</strain>
    </source>
</reference>
<sequence length="87" mass="9150">MTITFTKGELTMIASTGIVRPGDASDLAKFALALMETRTVTLPQRQEPTSSGHYGEGYLVPSNAGSALDYEDTVEALAEAGISIKGE</sequence>
<dbReference type="RefSeq" id="WP_271268498.1">
    <property type="nucleotide sequence ID" value="NZ_JAMGZJ010000077.1"/>
</dbReference>
<dbReference type="Proteomes" id="UP001061282">
    <property type="component" value="Unassembled WGS sequence"/>
</dbReference>
<comment type="caution">
    <text evidence="1">The sequence shown here is derived from an EMBL/GenBank/DDBJ whole genome shotgun (WGS) entry which is preliminary data.</text>
</comment>
<gene>
    <name evidence="1" type="ORF">M8013_14455</name>
</gene>
<evidence type="ECO:0000313" key="2">
    <source>
        <dbReference type="Proteomes" id="UP001061282"/>
    </source>
</evidence>
<name>A0A9J6QGC1_9ENTR</name>